<reference evidence="1" key="1">
    <citation type="submission" date="2014-09" db="EMBL/GenBank/DDBJ databases">
        <authorList>
            <person name="Magalhaes I.L.F."/>
            <person name="Oliveira U."/>
            <person name="Santos F.R."/>
            <person name="Vidigal T.H.D.A."/>
            <person name="Brescovit A.D."/>
            <person name="Santos A.J."/>
        </authorList>
    </citation>
    <scope>NUCLEOTIDE SEQUENCE</scope>
    <source>
        <tissue evidence="1">Shoot tissue taken approximately 20 cm above the soil surface</tissue>
    </source>
</reference>
<protein>
    <submittedName>
        <fullName evidence="1">Uncharacterized protein</fullName>
    </submittedName>
</protein>
<dbReference type="AlphaFoldDB" id="A0A0A9BR87"/>
<evidence type="ECO:0000313" key="1">
    <source>
        <dbReference type="EMBL" id="JAD63640.1"/>
    </source>
</evidence>
<accession>A0A0A9BR87</accession>
<reference evidence="1" key="2">
    <citation type="journal article" date="2015" name="Data Brief">
        <title>Shoot transcriptome of the giant reed, Arundo donax.</title>
        <authorList>
            <person name="Barrero R.A."/>
            <person name="Guerrero F.D."/>
            <person name="Moolhuijzen P."/>
            <person name="Goolsby J.A."/>
            <person name="Tidwell J."/>
            <person name="Bellgard S.E."/>
            <person name="Bellgard M.I."/>
        </authorList>
    </citation>
    <scope>NUCLEOTIDE SEQUENCE</scope>
    <source>
        <tissue evidence="1">Shoot tissue taken approximately 20 cm above the soil surface</tissue>
    </source>
</reference>
<proteinExistence type="predicted"/>
<name>A0A0A9BR87_ARUDO</name>
<sequence length="42" mass="5025">MATRRCDPRPLTWIFCNLPQIDQDRWQPMACHEIRRGLTRAA</sequence>
<organism evidence="1">
    <name type="scientific">Arundo donax</name>
    <name type="common">Giant reed</name>
    <name type="synonym">Donax arundinaceus</name>
    <dbReference type="NCBI Taxonomy" id="35708"/>
    <lineage>
        <taxon>Eukaryota</taxon>
        <taxon>Viridiplantae</taxon>
        <taxon>Streptophyta</taxon>
        <taxon>Embryophyta</taxon>
        <taxon>Tracheophyta</taxon>
        <taxon>Spermatophyta</taxon>
        <taxon>Magnoliopsida</taxon>
        <taxon>Liliopsida</taxon>
        <taxon>Poales</taxon>
        <taxon>Poaceae</taxon>
        <taxon>PACMAD clade</taxon>
        <taxon>Arundinoideae</taxon>
        <taxon>Arundineae</taxon>
        <taxon>Arundo</taxon>
    </lineage>
</organism>
<dbReference type="EMBL" id="GBRH01234255">
    <property type="protein sequence ID" value="JAD63640.1"/>
    <property type="molecule type" value="Transcribed_RNA"/>
</dbReference>